<dbReference type="EMBL" id="KI392059">
    <property type="protein sequence ID" value="ERN20465.1"/>
    <property type="molecule type" value="Genomic_DNA"/>
</dbReference>
<organism evidence="1 2">
    <name type="scientific">Amborella trichopoda</name>
    <dbReference type="NCBI Taxonomy" id="13333"/>
    <lineage>
        <taxon>Eukaryota</taxon>
        <taxon>Viridiplantae</taxon>
        <taxon>Streptophyta</taxon>
        <taxon>Embryophyta</taxon>
        <taxon>Tracheophyta</taxon>
        <taxon>Spermatophyta</taxon>
        <taxon>Magnoliopsida</taxon>
        <taxon>Amborellales</taxon>
        <taxon>Amborellaceae</taxon>
        <taxon>Amborella</taxon>
    </lineage>
</organism>
<dbReference type="Proteomes" id="UP000017836">
    <property type="component" value="Unassembled WGS sequence"/>
</dbReference>
<keyword evidence="2" id="KW-1185">Reference proteome</keyword>
<gene>
    <name evidence="1" type="ORF">AMTR_s00068p00142940</name>
</gene>
<sequence>MEGREAYIDEIWENDKKGKVFGRSGDPQPIKAANGWLVLDQMGSVHETPDMYICMPDPTYQTDSGYVYMYARPNLSDGMACARPDGACARPDGACARPDGACARSDGICA</sequence>
<reference evidence="2" key="1">
    <citation type="journal article" date="2013" name="Science">
        <title>The Amborella genome and the evolution of flowering plants.</title>
        <authorList>
            <consortium name="Amborella Genome Project"/>
        </authorList>
    </citation>
    <scope>NUCLEOTIDE SEQUENCE [LARGE SCALE GENOMIC DNA]</scope>
</reference>
<dbReference type="AlphaFoldDB" id="U5DE18"/>
<name>U5DE18_AMBTC</name>
<evidence type="ECO:0000313" key="2">
    <source>
        <dbReference type="Proteomes" id="UP000017836"/>
    </source>
</evidence>
<dbReference type="HOGENOM" id="CLU_2174387_0_0_1"/>
<accession>U5DE18</accession>
<dbReference type="Gramene" id="ERN20465">
    <property type="protein sequence ID" value="ERN20465"/>
    <property type="gene ID" value="AMTR_s00068p00142940"/>
</dbReference>
<evidence type="ECO:0000313" key="1">
    <source>
        <dbReference type="EMBL" id="ERN20465.1"/>
    </source>
</evidence>
<protein>
    <submittedName>
        <fullName evidence="1">Uncharacterized protein</fullName>
    </submittedName>
</protein>
<proteinExistence type="predicted"/>